<keyword evidence="6 13" id="KW-1133">Transmembrane helix</keyword>
<dbReference type="GO" id="GO:0005783">
    <property type="term" value="C:endoplasmic reticulum"/>
    <property type="evidence" value="ECO:0000318"/>
    <property type="project" value="GO_Central"/>
</dbReference>
<dbReference type="GO" id="GO:0016020">
    <property type="term" value="C:membrane"/>
    <property type="evidence" value="ECO:0007669"/>
    <property type="project" value="UniProtKB-SubCell"/>
</dbReference>
<feature type="domain" description="EXPERA" evidence="15">
    <location>
        <begin position="42"/>
        <end position="190"/>
    </location>
</feature>
<evidence type="ECO:0000256" key="6">
    <source>
        <dbReference type="ARBA" id="ARBA00022989"/>
    </source>
</evidence>
<keyword evidence="11" id="KW-0753">Steroid metabolism</keyword>
<comment type="similarity">
    <text evidence="2">Belongs to the EBP family.</text>
</comment>
<keyword evidence="4 13" id="KW-0812">Transmembrane</keyword>
<keyword evidence="7" id="KW-0756">Sterol biosynthesis</keyword>
<keyword evidence="9 13" id="KW-0472">Membrane</keyword>
<name>A7SHA9_NEMVE</name>
<evidence type="ECO:0000256" key="5">
    <source>
        <dbReference type="ARBA" id="ARBA00022955"/>
    </source>
</evidence>
<keyword evidence="3" id="KW-0444">Lipid biosynthesis</keyword>
<dbReference type="GO" id="GO:0047750">
    <property type="term" value="F:cholestenol delta-isomerase activity"/>
    <property type="evidence" value="ECO:0007669"/>
    <property type="project" value="InterPro"/>
</dbReference>
<reference evidence="16 17" key="1">
    <citation type="journal article" date="2007" name="Science">
        <title>Sea anemone genome reveals ancestral eumetazoan gene repertoire and genomic organization.</title>
        <authorList>
            <person name="Putnam N.H."/>
            <person name="Srivastava M."/>
            <person name="Hellsten U."/>
            <person name="Dirks B."/>
            <person name="Chapman J."/>
            <person name="Salamov A."/>
            <person name="Terry A."/>
            <person name="Shapiro H."/>
            <person name="Lindquist E."/>
            <person name="Kapitonov V.V."/>
            <person name="Jurka J."/>
            <person name="Genikhovich G."/>
            <person name="Grigoriev I.V."/>
            <person name="Lucas S.M."/>
            <person name="Steele R.E."/>
            <person name="Finnerty J.R."/>
            <person name="Technau U."/>
            <person name="Martindale M.Q."/>
            <person name="Rokhsar D.S."/>
        </authorList>
    </citation>
    <scope>NUCLEOTIDE SEQUENCE [LARGE SCALE GENOMIC DNA]</scope>
    <source>
        <strain evidence="17">CH2 X CH6</strain>
    </source>
</reference>
<accession>A7SHA9</accession>
<dbReference type="Pfam" id="PF05241">
    <property type="entry name" value="EBP"/>
    <property type="match status" value="1"/>
</dbReference>
<comment type="subcellular location">
    <subcellularLocation>
        <location evidence="1">Membrane</location>
        <topology evidence="1">Multi-pass membrane protein</topology>
    </subcellularLocation>
</comment>
<evidence type="ECO:0000256" key="2">
    <source>
        <dbReference type="ARBA" id="ARBA00008337"/>
    </source>
</evidence>
<dbReference type="GO" id="GO:0000247">
    <property type="term" value="F:C-8 sterol isomerase activity"/>
    <property type="evidence" value="ECO:0000318"/>
    <property type="project" value="GO_Central"/>
</dbReference>
<protein>
    <recommendedName>
        <fullName evidence="15">EXPERA domain-containing protein</fullName>
    </recommendedName>
</protein>
<dbReference type="GO" id="GO:0006695">
    <property type="term" value="P:cholesterol biosynthetic process"/>
    <property type="evidence" value="ECO:0000318"/>
    <property type="project" value="GO_Central"/>
</dbReference>
<keyword evidence="17" id="KW-1185">Reference proteome</keyword>
<feature type="transmembrane region" description="Helical" evidence="14">
    <location>
        <begin position="125"/>
        <end position="144"/>
    </location>
</feature>
<evidence type="ECO:0000256" key="3">
    <source>
        <dbReference type="ARBA" id="ARBA00022516"/>
    </source>
</evidence>
<dbReference type="PANTHER" id="PTHR14207:SF0">
    <property type="entry name" value="3-BETA-HYDROXYSTEROID-DELTA(8),DELTA(7)-ISOMERASE"/>
    <property type="match status" value="1"/>
</dbReference>
<dbReference type="Proteomes" id="UP000001593">
    <property type="component" value="Unassembled WGS sequence"/>
</dbReference>
<dbReference type="EMBL" id="DS469659">
    <property type="protein sequence ID" value="EDO36854.1"/>
    <property type="molecule type" value="Genomic_DNA"/>
</dbReference>
<proteinExistence type="inferred from homology"/>
<evidence type="ECO:0000313" key="16">
    <source>
        <dbReference type="EMBL" id="EDO36854.1"/>
    </source>
</evidence>
<organism evidence="16 17">
    <name type="scientific">Nematostella vectensis</name>
    <name type="common">Starlet sea anemone</name>
    <dbReference type="NCBI Taxonomy" id="45351"/>
    <lineage>
        <taxon>Eukaryota</taxon>
        <taxon>Metazoa</taxon>
        <taxon>Cnidaria</taxon>
        <taxon>Anthozoa</taxon>
        <taxon>Hexacorallia</taxon>
        <taxon>Actiniaria</taxon>
        <taxon>Edwardsiidae</taxon>
        <taxon>Nematostella</taxon>
    </lineage>
</organism>
<feature type="transmembrane region" description="Helical" evidence="14">
    <location>
        <begin position="93"/>
        <end position="113"/>
    </location>
</feature>
<evidence type="ECO:0000256" key="8">
    <source>
        <dbReference type="ARBA" id="ARBA00023098"/>
    </source>
</evidence>
<dbReference type="HOGENOM" id="CLU_1290345_0_0_1"/>
<evidence type="ECO:0000313" key="17">
    <source>
        <dbReference type="Proteomes" id="UP000001593"/>
    </source>
</evidence>
<evidence type="ECO:0000256" key="13">
    <source>
        <dbReference type="PROSITE-ProRule" id="PRU01087"/>
    </source>
</evidence>
<keyword evidence="12" id="KW-0413">Isomerase</keyword>
<dbReference type="InterPro" id="IPR007905">
    <property type="entry name" value="EBP"/>
</dbReference>
<dbReference type="InParanoid" id="A7SHA9"/>
<evidence type="ECO:0000256" key="4">
    <source>
        <dbReference type="ARBA" id="ARBA00022692"/>
    </source>
</evidence>
<gene>
    <name evidence="16" type="ORF">NEMVEDRAFT_v1g212276</name>
</gene>
<dbReference type="PhylomeDB" id="A7SHA9"/>
<sequence>MASLFDTNQAVRIAKYFLEDIEDPVNLVPVSLVVLCLVVAGRPRGLAWWAMFNGCIIHCWMDGIVGMFGRGPKWLVIEYGKLDSRYWPTKDSLVMMICAVELLIMGPLCLLWYHAIIMDKWYKHFLAIITSTFQMMGCILYFSAELYDGCEHIPFTTWPPTFTKFDDLFYFWFIYVFANGVWIIIPSYVMITTLQEMYPIYIHSSQPKKSKKRN</sequence>
<evidence type="ECO:0000256" key="1">
    <source>
        <dbReference type="ARBA" id="ARBA00004141"/>
    </source>
</evidence>
<feature type="transmembrane region" description="Helical" evidence="14">
    <location>
        <begin position="24"/>
        <end position="41"/>
    </location>
</feature>
<evidence type="ECO:0000256" key="9">
    <source>
        <dbReference type="ARBA" id="ARBA00023136"/>
    </source>
</evidence>
<dbReference type="InterPro" id="IPR033118">
    <property type="entry name" value="EXPERA"/>
</dbReference>
<feature type="transmembrane region" description="Helical" evidence="14">
    <location>
        <begin position="169"/>
        <end position="191"/>
    </location>
</feature>
<evidence type="ECO:0000256" key="12">
    <source>
        <dbReference type="ARBA" id="ARBA00023235"/>
    </source>
</evidence>
<keyword evidence="10" id="KW-1207">Sterol metabolism</keyword>
<keyword evidence="5" id="KW-0752">Steroid biosynthesis</keyword>
<evidence type="ECO:0000259" key="15">
    <source>
        <dbReference type="PROSITE" id="PS51751"/>
    </source>
</evidence>
<dbReference type="eggNOG" id="KOG4826">
    <property type="taxonomic scope" value="Eukaryota"/>
</dbReference>
<evidence type="ECO:0000256" key="11">
    <source>
        <dbReference type="ARBA" id="ARBA00023221"/>
    </source>
</evidence>
<dbReference type="AlphaFoldDB" id="A7SHA9"/>
<feature type="transmembrane region" description="Helical" evidence="14">
    <location>
        <begin position="48"/>
        <end position="69"/>
    </location>
</feature>
<evidence type="ECO:0000256" key="7">
    <source>
        <dbReference type="ARBA" id="ARBA00023011"/>
    </source>
</evidence>
<dbReference type="GO" id="GO:0004769">
    <property type="term" value="F:steroid Delta-isomerase activity"/>
    <property type="evidence" value="ECO:0000318"/>
    <property type="project" value="GO_Central"/>
</dbReference>
<keyword evidence="8" id="KW-0443">Lipid metabolism</keyword>
<dbReference type="OrthoDB" id="58557at2759"/>
<dbReference type="STRING" id="45351.A7SHA9"/>
<evidence type="ECO:0000256" key="14">
    <source>
        <dbReference type="SAM" id="Phobius"/>
    </source>
</evidence>
<dbReference type="PANTHER" id="PTHR14207">
    <property type="entry name" value="STEROL ISOMERASE"/>
    <property type="match status" value="1"/>
</dbReference>
<dbReference type="OMA" id="KTTHYLY"/>
<dbReference type="PROSITE" id="PS51751">
    <property type="entry name" value="EXPERA"/>
    <property type="match status" value="1"/>
</dbReference>
<evidence type="ECO:0000256" key="10">
    <source>
        <dbReference type="ARBA" id="ARBA00023166"/>
    </source>
</evidence>
<dbReference type="KEGG" id="nve:5508329"/>